<evidence type="ECO:0000256" key="1">
    <source>
        <dbReference type="SAM" id="MobiDB-lite"/>
    </source>
</evidence>
<dbReference type="Proteomes" id="UP001318860">
    <property type="component" value="Unassembled WGS sequence"/>
</dbReference>
<evidence type="ECO:0000313" key="3">
    <source>
        <dbReference type="Proteomes" id="UP001318860"/>
    </source>
</evidence>
<dbReference type="EMBL" id="JABTTQ020000004">
    <property type="protein sequence ID" value="KAK6158720.1"/>
    <property type="molecule type" value="Genomic_DNA"/>
</dbReference>
<reference evidence="2 3" key="1">
    <citation type="journal article" date="2021" name="Comput. Struct. Biotechnol. J.">
        <title>De novo genome assembly of the potent medicinal plant Rehmannia glutinosa using nanopore technology.</title>
        <authorList>
            <person name="Ma L."/>
            <person name="Dong C."/>
            <person name="Song C."/>
            <person name="Wang X."/>
            <person name="Zheng X."/>
            <person name="Niu Y."/>
            <person name="Chen S."/>
            <person name="Feng W."/>
        </authorList>
    </citation>
    <scope>NUCLEOTIDE SEQUENCE [LARGE SCALE GENOMIC DNA]</scope>
    <source>
        <strain evidence="2">DH-2019</strain>
    </source>
</reference>
<proteinExistence type="predicted"/>
<accession>A0ABR0XHX1</accession>
<organism evidence="2 3">
    <name type="scientific">Rehmannia glutinosa</name>
    <name type="common">Chinese foxglove</name>
    <dbReference type="NCBI Taxonomy" id="99300"/>
    <lineage>
        <taxon>Eukaryota</taxon>
        <taxon>Viridiplantae</taxon>
        <taxon>Streptophyta</taxon>
        <taxon>Embryophyta</taxon>
        <taxon>Tracheophyta</taxon>
        <taxon>Spermatophyta</taxon>
        <taxon>Magnoliopsida</taxon>
        <taxon>eudicotyledons</taxon>
        <taxon>Gunneridae</taxon>
        <taxon>Pentapetalae</taxon>
        <taxon>asterids</taxon>
        <taxon>lamiids</taxon>
        <taxon>Lamiales</taxon>
        <taxon>Orobanchaceae</taxon>
        <taxon>Rehmannieae</taxon>
        <taxon>Rehmannia</taxon>
    </lineage>
</organism>
<evidence type="ECO:0000313" key="2">
    <source>
        <dbReference type="EMBL" id="KAK6158720.1"/>
    </source>
</evidence>
<keyword evidence="3" id="KW-1185">Reference proteome</keyword>
<name>A0ABR0XHX1_REHGL</name>
<feature type="region of interest" description="Disordered" evidence="1">
    <location>
        <begin position="69"/>
        <end position="95"/>
    </location>
</feature>
<sequence length="95" mass="9540">MASGPQSSSTAISRLQPTALSTFGVISSKPLFQPTPPGCSVFFSYVRPSSIVFQILNRVGGIGGGVASAPAASSSGGAAAEAPPAEESELRELLM</sequence>
<gene>
    <name evidence="2" type="ORF">DH2020_006034</name>
</gene>
<protein>
    <submittedName>
        <fullName evidence="2">Uncharacterized protein</fullName>
    </submittedName>
</protein>
<feature type="compositionally biased region" description="Low complexity" evidence="1">
    <location>
        <begin position="69"/>
        <end position="83"/>
    </location>
</feature>
<comment type="caution">
    <text evidence="2">The sequence shown here is derived from an EMBL/GenBank/DDBJ whole genome shotgun (WGS) entry which is preliminary data.</text>
</comment>